<evidence type="ECO:0000313" key="2">
    <source>
        <dbReference type="EMBL" id="MBT8769035.1"/>
    </source>
</evidence>
<dbReference type="RefSeq" id="WP_215380327.1">
    <property type="nucleotide sequence ID" value="NZ_JAGTIS010000019.1"/>
</dbReference>
<sequence>MSTNQTQHGAHPASEASPEQVLADEYLDRLQQQFELLQQRIRRVEAGSEPLDGSSLRALEMRREGLELELERLRKRAAGKCCGCGGACRG</sequence>
<keyword evidence="1" id="KW-0175">Coiled coil</keyword>
<name>A0ABS5XN31_9GAMM</name>
<protein>
    <submittedName>
        <fullName evidence="2">Uncharacterized protein</fullName>
    </submittedName>
</protein>
<feature type="coiled-coil region" evidence="1">
    <location>
        <begin position="27"/>
        <end position="76"/>
    </location>
</feature>
<dbReference type="Proteomes" id="UP001519667">
    <property type="component" value="Unassembled WGS sequence"/>
</dbReference>
<reference evidence="2 3" key="1">
    <citation type="submission" date="2021-04" db="EMBL/GenBank/DDBJ databases">
        <title>Pseudomonas boanensis sp. nov., a bacterium isolated from river water used for household purposes in Boane District, Mozambique.</title>
        <authorList>
            <person name="Nicklasson M."/>
            <person name="Martin-Rodriguez A.J."/>
            <person name="Thorell K."/>
            <person name="Neves L."/>
            <person name="Mussagy A."/>
            <person name="Rydberg H.A."/>
            <person name="Hernroth B."/>
            <person name="Svensson-Stadler L."/>
            <person name="Sjoling A."/>
        </authorList>
    </citation>
    <scope>NUCLEOTIDE SEQUENCE [LARGE SCALE GENOMIC DNA]</scope>
    <source>
        <strain evidence="2 3">DB1</strain>
    </source>
</reference>
<evidence type="ECO:0000313" key="3">
    <source>
        <dbReference type="Proteomes" id="UP001519667"/>
    </source>
</evidence>
<comment type="caution">
    <text evidence="2">The sequence shown here is derived from an EMBL/GenBank/DDBJ whole genome shotgun (WGS) entry which is preliminary data.</text>
</comment>
<accession>A0ABS5XN31</accession>
<keyword evidence="3" id="KW-1185">Reference proteome</keyword>
<proteinExistence type="predicted"/>
<gene>
    <name evidence="2" type="ORF">J7302_23280</name>
</gene>
<dbReference type="EMBL" id="JAGTIS010000019">
    <property type="protein sequence ID" value="MBT8769035.1"/>
    <property type="molecule type" value="Genomic_DNA"/>
</dbReference>
<evidence type="ECO:0000256" key="1">
    <source>
        <dbReference type="SAM" id="Coils"/>
    </source>
</evidence>
<organism evidence="2 3">
    <name type="scientific">Metapseudomonas boanensis</name>
    <dbReference type="NCBI Taxonomy" id="2822138"/>
    <lineage>
        <taxon>Bacteria</taxon>
        <taxon>Pseudomonadati</taxon>
        <taxon>Pseudomonadota</taxon>
        <taxon>Gammaproteobacteria</taxon>
        <taxon>Pseudomonadales</taxon>
        <taxon>Pseudomonadaceae</taxon>
        <taxon>Metapseudomonas</taxon>
    </lineage>
</organism>